<feature type="signal peptide" evidence="3">
    <location>
        <begin position="1"/>
        <end position="20"/>
    </location>
</feature>
<comment type="caution">
    <text evidence="6">The sequence shown here is derived from an EMBL/GenBank/DDBJ whole genome shotgun (WGS) entry which is preliminary data.</text>
</comment>
<feature type="chain" id="PRO_5045647612" evidence="3">
    <location>
        <begin position="21"/>
        <end position="1976"/>
    </location>
</feature>
<dbReference type="SMART" id="SM01360">
    <property type="entry name" value="A2M"/>
    <property type="match status" value="1"/>
</dbReference>
<dbReference type="PANTHER" id="PTHR40094:SF1">
    <property type="entry name" value="UBIQUITIN DOMAIN-CONTAINING PROTEIN"/>
    <property type="match status" value="1"/>
</dbReference>
<protein>
    <submittedName>
        <fullName evidence="6">Large extracellular alpha-helical protein</fullName>
    </submittedName>
</protein>
<feature type="domain" description="Alpha-2-macroglobulin bait region" evidence="4">
    <location>
        <begin position="1027"/>
        <end position="1181"/>
    </location>
</feature>
<gene>
    <name evidence="6" type="ORF">Megvenef_00681</name>
</gene>
<organism evidence="6 7">
    <name type="scientific">Candidatus Megaera venefica</name>
    <dbReference type="NCBI Taxonomy" id="2055910"/>
    <lineage>
        <taxon>Bacteria</taxon>
        <taxon>Pseudomonadati</taxon>
        <taxon>Pseudomonadota</taxon>
        <taxon>Alphaproteobacteria</taxon>
        <taxon>Rickettsiales</taxon>
        <taxon>Rickettsiaceae</taxon>
        <taxon>Candidatus Megaera</taxon>
    </lineage>
</organism>
<evidence type="ECO:0000313" key="7">
    <source>
        <dbReference type="Proteomes" id="UP001291687"/>
    </source>
</evidence>
<dbReference type="Pfam" id="PF01835">
    <property type="entry name" value="MG2"/>
    <property type="match status" value="1"/>
</dbReference>
<feature type="domain" description="Alpha-2-macroglobulin" evidence="5">
    <location>
        <begin position="1243"/>
        <end position="1332"/>
    </location>
</feature>
<reference evidence="6 7" key="1">
    <citation type="submission" date="2023-03" db="EMBL/GenBank/DDBJ databases">
        <title>Host association and intracellularity evolved multiple times independently in the Rickettsiales.</title>
        <authorList>
            <person name="Castelli M."/>
            <person name="Nardi T."/>
            <person name="Gammuto L."/>
            <person name="Bellinzona G."/>
            <person name="Sabaneyeva E."/>
            <person name="Potekhin A."/>
            <person name="Serra V."/>
            <person name="Petroni G."/>
            <person name="Sassera D."/>
        </authorList>
    </citation>
    <scope>NUCLEOTIDE SEQUENCE [LARGE SCALE GENOMIC DNA]</scope>
    <source>
        <strain evidence="6 7">Sr 2-6</strain>
    </source>
</reference>
<sequence>MRIFILIILFFLSTATAIGAFDSAEFAQNKELRILRVTPEGEEDVQAGRQIVIQFNRPVVPIGRMERDNSEIPVVIEPSLQCQWRWLNTSALSCNLDEKNALREATSYKITINPGIKAEDGSTIAEAFTHQFTTQRPDIVYAWFRKWLSPSAPVLRLTFNQSVTKASVQSSLFIVAAQGSKKNFTLKVEPDPDDREQPSYLPIPGTKTLATIDQTSPQKSDEDLQKIGEDEARRVWLVTSEQELPLDSSISLKVLPGLVSALGNEKGTGNREILRFQTFPEFSFLGIKCYTNEDDSNSILITPGKAEPQKLCNPMRGAAMVFSTPVLRSQIKNNILFNPPLDVNASSPDVWANSEDYSSLWQEHQKDRTYEIWLPVGLKAITDYNLKTQTIDENKEIGKTDLQDEFGRSLQKPIDISFKTNHRKPNFEIIHNNAVIEAKIESEVPLYVNNLNKITFNYRKLSPNGAEAGLSSTQELPNVQDVQFAIPFKIRQMLAGKSGAVYGQLSTEPLVTKSPDSHRLFAQVTPYQLHVKLGHFNSTVWVTDLATGQLVDDAKVSIYKDKLTELSAGKELLSEAVTSSDGIAILAGMEKLDPMLDLYSSWRDEDDKLFVRVDKDGEMALMPISYNFIIDSYRSVGESVYYNTKKLYGHIITWGTTAQGIYRTGDTMQYKLYVRNQDNKTLTAAPKNGYNLEIIDPVGNKVHEIKELSLNEFGSYSGEFTVPKQASVGWYQFRLTADFANKKSTNEQEAEKLTWYPIRVLVSDFTPSPFKVTNQINGDLFNSQADVQVSTQAKLHSGGAYTDANVRITAMLESKVFTSKDPIAKDFIFGSYVGEYYQNQVFQKIDRIDNKGENSILFKLPKQNIYYGRLMFESSVQDDRGKYVSSQTYADYAGVDRFVGLKTKDWIFETSKPANIDYLVTDELGKPVVGTKVAITIEKQETKAAKVKSAGNSYLTEFTNHWVPKGGCTGDSQNVSNICEFNPKEPGYYRAIASIKDTKGADHSTSIYMYVVGNGHVLWNESNDYSLEIIPEKSTYKVGDKARYLIKNPYPNAQALITIERYGVIDHFVQTLEGSTPIIEFEIKPDYIPGFYLSVVVFSPRVDQPIEGQLDLGKPSFRIGYLTVPIKDPYKEILVTAKTDHQVYKPRDRVKLTLHAEPKFKDKKEPIEIAVVVIDESVFDLVAGGKSYFDPYEGFYNLDGLDLRNYSLLTRLVGRQKFEKKGANPGGDGGSDLAMRNLFKFVSYWNPSIKTDAMGNAKVDFEVPDNLTGWRVLALAVTPSDRMGLGDINFKVNRPTEVRPVMPNQVTDGDSFEAGFSVMNRTDKKRDIVVNIKASGSLYDKKLPATLNKKITLEPYKRTTVWMPIQTKLVGTTKEGELGKITFQVTAKDSRDGDKLEHILVINKRRSLEISTNYGTTNQDKVEESIKFPKEIHTDIGSVSIVASPSVIGNIDGAFKYLRDYPYTCWEQILTRGVMASHYINLRAYMPTDFEWKDAKQLPEETLKMAANFQAPNGGMAYFIPKDQYVDPYLTAYTAIAFNWMKKSGYSIPDEIINKLHGYLDNFLKHDTYPDFYDKGMASTVRAVALAALAQNDKISLADLERYRPHVAQMSLFGKTYFLQAAMHVKGGENFVTEISKLILSNASQSGGKFTFNEQLDDSYSRILSSPLRENCAILSTFIELGEQKEGKELVEDIPYKLVRMITEARGSKTHWENTQENLFCLNGLVDYARVYENIKPDMNVTVALDNKKFGETKFTDAEETPVTFIKKIESTDPGRDVKATIIRKGDGRLYYTTRVSFAPLKEQDSYTNSGIEIKREYSVERQGKWELLKSPSELKQSELVRVDIFLSLPTARNFVVVNDPIPGGLEPVNRDLATTSIVDADKGNFTATSGSWWFKYSDWISYNVSRWSFYHKELRHDSARFYSDYLPAGNYHLSYTTQAIAPGNFVIMPVHAEEMYDPDIYGKGITEQLKVHQQQ</sequence>
<dbReference type="InterPro" id="IPR001599">
    <property type="entry name" value="Macroglobln_a2"/>
</dbReference>
<evidence type="ECO:0000259" key="4">
    <source>
        <dbReference type="SMART" id="SM01359"/>
    </source>
</evidence>
<dbReference type="EMBL" id="JARJFB010000039">
    <property type="protein sequence ID" value="MEA0970713.1"/>
    <property type="molecule type" value="Genomic_DNA"/>
</dbReference>
<dbReference type="Gene3D" id="2.60.40.1930">
    <property type="match status" value="1"/>
</dbReference>
<dbReference type="SMART" id="SM01359">
    <property type="entry name" value="A2M_N_2"/>
    <property type="match status" value="1"/>
</dbReference>
<dbReference type="Pfam" id="PF17973">
    <property type="entry name" value="bMG10"/>
    <property type="match status" value="1"/>
</dbReference>
<dbReference type="Gene3D" id="1.50.10.20">
    <property type="match status" value="1"/>
</dbReference>
<dbReference type="SUPFAM" id="SSF48239">
    <property type="entry name" value="Terpenoid cyclases/Protein prenyltransferases"/>
    <property type="match status" value="1"/>
</dbReference>
<dbReference type="InterPro" id="IPR041246">
    <property type="entry name" value="Bact_MG10"/>
</dbReference>
<evidence type="ECO:0000256" key="3">
    <source>
        <dbReference type="SAM" id="SignalP"/>
    </source>
</evidence>
<name>A0ABU5NC09_9RICK</name>
<dbReference type="PANTHER" id="PTHR40094">
    <property type="entry name" value="ALPHA-2-MACROGLOBULIN HOMOLOG"/>
    <property type="match status" value="1"/>
</dbReference>
<dbReference type="Pfam" id="PF13205">
    <property type="entry name" value="Big_5"/>
    <property type="match status" value="1"/>
</dbReference>
<dbReference type="Pfam" id="PF07703">
    <property type="entry name" value="A2M_BRD"/>
    <property type="match status" value="1"/>
</dbReference>
<dbReference type="InterPro" id="IPR032812">
    <property type="entry name" value="SbsA_Ig"/>
</dbReference>
<dbReference type="InterPro" id="IPR008930">
    <property type="entry name" value="Terpenoid_cyclase/PrenylTrfase"/>
</dbReference>
<dbReference type="InterPro" id="IPR011625">
    <property type="entry name" value="A2M_N_BRD"/>
</dbReference>
<evidence type="ECO:0000256" key="2">
    <source>
        <dbReference type="ARBA" id="ARBA00022729"/>
    </source>
</evidence>
<comment type="similarity">
    <text evidence="1">Belongs to the protease inhibitor I39 (alpha-2-macroglobulin) family. Bacterial alpha-2-macroglobulin subfamily.</text>
</comment>
<evidence type="ECO:0000256" key="1">
    <source>
        <dbReference type="ARBA" id="ARBA00010556"/>
    </source>
</evidence>
<dbReference type="InterPro" id="IPR051802">
    <property type="entry name" value="YfhM-like"/>
</dbReference>
<dbReference type="Proteomes" id="UP001291687">
    <property type="component" value="Unassembled WGS sequence"/>
</dbReference>
<dbReference type="Pfam" id="PF00207">
    <property type="entry name" value="A2M"/>
    <property type="match status" value="1"/>
</dbReference>
<keyword evidence="7" id="KW-1185">Reference proteome</keyword>
<dbReference type="InterPro" id="IPR002890">
    <property type="entry name" value="MG2"/>
</dbReference>
<proteinExistence type="inferred from homology"/>
<dbReference type="RefSeq" id="WP_322776614.1">
    <property type="nucleotide sequence ID" value="NZ_JARJFB010000039.1"/>
</dbReference>
<evidence type="ECO:0000313" key="6">
    <source>
        <dbReference type="EMBL" id="MEA0970713.1"/>
    </source>
</evidence>
<keyword evidence="2 3" id="KW-0732">Signal</keyword>
<accession>A0ABU5NC09</accession>
<dbReference type="Gene3D" id="2.60.40.3710">
    <property type="match status" value="1"/>
</dbReference>
<evidence type="ECO:0000259" key="5">
    <source>
        <dbReference type="SMART" id="SM01360"/>
    </source>
</evidence>